<dbReference type="OrthoDB" id="6435628at2759"/>
<gene>
    <name evidence="1" type="ORF">AVEN_235740_1</name>
</gene>
<dbReference type="EMBL" id="BGPR01257209">
    <property type="protein sequence ID" value="GBM60570.1"/>
    <property type="molecule type" value="Genomic_DNA"/>
</dbReference>
<protein>
    <submittedName>
        <fullName evidence="1">Uncharacterized protein</fullName>
    </submittedName>
</protein>
<evidence type="ECO:0000313" key="2">
    <source>
        <dbReference type="Proteomes" id="UP000499080"/>
    </source>
</evidence>
<organism evidence="1 2">
    <name type="scientific">Araneus ventricosus</name>
    <name type="common">Orbweaver spider</name>
    <name type="synonym">Epeira ventricosa</name>
    <dbReference type="NCBI Taxonomy" id="182803"/>
    <lineage>
        <taxon>Eukaryota</taxon>
        <taxon>Metazoa</taxon>
        <taxon>Ecdysozoa</taxon>
        <taxon>Arthropoda</taxon>
        <taxon>Chelicerata</taxon>
        <taxon>Arachnida</taxon>
        <taxon>Araneae</taxon>
        <taxon>Araneomorphae</taxon>
        <taxon>Entelegynae</taxon>
        <taxon>Araneoidea</taxon>
        <taxon>Araneidae</taxon>
        <taxon>Araneus</taxon>
    </lineage>
</organism>
<evidence type="ECO:0000313" key="1">
    <source>
        <dbReference type="EMBL" id="GBM60570.1"/>
    </source>
</evidence>
<name>A0A4Y2H3A5_ARAVE</name>
<dbReference type="Proteomes" id="UP000499080">
    <property type="component" value="Unassembled WGS sequence"/>
</dbReference>
<comment type="caution">
    <text evidence="1">The sequence shown here is derived from an EMBL/GenBank/DDBJ whole genome shotgun (WGS) entry which is preliminary data.</text>
</comment>
<accession>A0A4Y2H3A5</accession>
<reference evidence="1 2" key="1">
    <citation type="journal article" date="2019" name="Sci. Rep.">
        <title>Orb-weaving spider Araneus ventricosus genome elucidates the spidroin gene catalogue.</title>
        <authorList>
            <person name="Kono N."/>
            <person name="Nakamura H."/>
            <person name="Ohtoshi R."/>
            <person name="Moran D.A.P."/>
            <person name="Shinohara A."/>
            <person name="Yoshida Y."/>
            <person name="Fujiwara M."/>
            <person name="Mori M."/>
            <person name="Tomita M."/>
            <person name="Arakawa K."/>
        </authorList>
    </citation>
    <scope>NUCLEOTIDE SEQUENCE [LARGE SCALE GENOMIC DNA]</scope>
</reference>
<dbReference type="AlphaFoldDB" id="A0A4Y2H3A5"/>
<proteinExistence type="predicted"/>
<keyword evidence="2" id="KW-1185">Reference proteome</keyword>
<sequence>MSVESFLGRVLHVLQSKEEVKLDEGFTVNNVIIRRPVGGGRNRRVFIPEEDRIRKSSVIHITNKDNLNVCCAKAILLGKAFLENDPQLNTLRKQSCDLLTRKAVPLYSMSHRGISAH</sequence>